<comment type="caution">
    <text evidence="1">The sequence shown here is derived from an EMBL/GenBank/DDBJ whole genome shotgun (WGS) entry which is preliminary data.</text>
</comment>
<dbReference type="AlphaFoldDB" id="A0AAE4Z894"/>
<name>A0AAE4Z894_9BACT</name>
<dbReference type="Pfam" id="PF01904">
    <property type="entry name" value="DUF72"/>
    <property type="match status" value="1"/>
</dbReference>
<organism evidence="1 2">
    <name type="scientific">Candidatus Kutchimonas denitrificans</name>
    <dbReference type="NCBI Taxonomy" id="3056748"/>
    <lineage>
        <taxon>Bacteria</taxon>
        <taxon>Pseudomonadati</taxon>
        <taxon>Gemmatimonadota</taxon>
        <taxon>Gemmatimonadia</taxon>
        <taxon>Candidatus Palauibacterales</taxon>
        <taxon>Candidatus Palauibacteraceae</taxon>
        <taxon>Candidatus Kutchimonas</taxon>
    </lineage>
</organism>
<sequence length="235" mass="27247">MAKQKIYAGTSGYSYPEWKGSFYPADLPQKGFLEYYADRFSTVEINNTFYRFPRSSLLEGWRDGTPDGFIFSVKANQGITHRGRLRDVEELTRDFVERCKLLGDKLGPILFQLPPNFKRDDERLADFADILDPRLRYAFEFRHPSWFDESVFELLSGSGFGLCVSEGEKLETPRVATGKFAYIRLRKDDYSDADLADWHDWMERQTREGREVFAYLKHDEAGESPEYALRLLAGG</sequence>
<evidence type="ECO:0000313" key="2">
    <source>
        <dbReference type="Proteomes" id="UP000702544"/>
    </source>
</evidence>
<protein>
    <submittedName>
        <fullName evidence="1">DUF72 domain-containing protein</fullName>
    </submittedName>
</protein>
<accession>A0AAE4Z894</accession>
<dbReference type="InterPro" id="IPR036520">
    <property type="entry name" value="UPF0759_sf"/>
</dbReference>
<dbReference type="InterPro" id="IPR002763">
    <property type="entry name" value="DUF72"/>
</dbReference>
<evidence type="ECO:0000313" key="1">
    <source>
        <dbReference type="EMBL" id="NIR74001.1"/>
    </source>
</evidence>
<dbReference type="EMBL" id="JAACAK010000018">
    <property type="protein sequence ID" value="NIR74001.1"/>
    <property type="molecule type" value="Genomic_DNA"/>
</dbReference>
<dbReference type="Proteomes" id="UP000702544">
    <property type="component" value="Unassembled WGS sequence"/>
</dbReference>
<dbReference type="Gene3D" id="3.20.20.410">
    <property type="entry name" value="Protein of unknown function UPF0759"/>
    <property type="match status" value="1"/>
</dbReference>
<dbReference type="PANTHER" id="PTHR30348:SF4">
    <property type="entry name" value="DUF72 DOMAIN-CONTAINING PROTEIN"/>
    <property type="match status" value="1"/>
</dbReference>
<gene>
    <name evidence="1" type="ORF">GWO12_02620</name>
</gene>
<reference evidence="1 2" key="1">
    <citation type="submission" date="2020-01" db="EMBL/GenBank/DDBJ databases">
        <title>Genomes assembled from Gulf of Kutch pelagic sediment metagenomes.</title>
        <authorList>
            <person name="Chandrashekar M."/>
            <person name="Mahajan M.S."/>
            <person name="Dave K.J."/>
            <person name="Vatsa P."/>
            <person name="Nathani N.M."/>
        </authorList>
    </citation>
    <scope>NUCLEOTIDE SEQUENCE [LARGE SCALE GENOMIC DNA]</scope>
    <source>
        <strain evidence="1">KS3-K002</strain>
    </source>
</reference>
<dbReference type="SUPFAM" id="SSF117396">
    <property type="entry name" value="TM1631-like"/>
    <property type="match status" value="1"/>
</dbReference>
<proteinExistence type="predicted"/>
<dbReference type="PANTHER" id="PTHR30348">
    <property type="entry name" value="UNCHARACTERIZED PROTEIN YECE"/>
    <property type="match status" value="1"/>
</dbReference>